<name>A0AA37W146_9GAMM</name>
<dbReference type="InterPro" id="IPR013320">
    <property type="entry name" value="ConA-like_dom_sf"/>
</dbReference>
<protein>
    <submittedName>
        <fullName evidence="8">Xylan 1,4-beta-xylosidase</fullName>
    </submittedName>
</protein>
<dbReference type="InterPro" id="IPR006710">
    <property type="entry name" value="Glyco_hydro_43"/>
</dbReference>
<dbReference type="InterPro" id="IPR051795">
    <property type="entry name" value="Glycosyl_Hydrlase_43"/>
</dbReference>
<dbReference type="Gene3D" id="2.60.120.200">
    <property type="match status" value="1"/>
</dbReference>
<keyword evidence="3 6" id="KW-0326">Glycosidase</keyword>
<dbReference type="Pfam" id="PF17851">
    <property type="entry name" value="GH43_C2"/>
    <property type="match status" value="1"/>
</dbReference>
<evidence type="ECO:0000256" key="2">
    <source>
        <dbReference type="ARBA" id="ARBA00022801"/>
    </source>
</evidence>
<dbReference type="RefSeq" id="WP_095506473.1">
    <property type="nucleotide sequence ID" value="NZ_BSNC01000003.1"/>
</dbReference>
<feature type="site" description="Important for catalytic activity, responsible for pKa modulation of the active site Glu and correct orientation of both the proton donor and substrate" evidence="5">
    <location>
        <position position="129"/>
    </location>
</feature>
<reference evidence="8" key="2">
    <citation type="submission" date="2023-01" db="EMBL/GenBank/DDBJ databases">
        <title>Draft genome sequence of Paraferrimonas sedimenticola strain NBRC 101628.</title>
        <authorList>
            <person name="Sun Q."/>
            <person name="Mori K."/>
        </authorList>
    </citation>
    <scope>NUCLEOTIDE SEQUENCE</scope>
    <source>
        <strain evidence="8">NBRC 101628</strain>
    </source>
</reference>
<dbReference type="GO" id="GO:0005975">
    <property type="term" value="P:carbohydrate metabolic process"/>
    <property type="evidence" value="ECO:0007669"/>
    <property type="project" value="InterPro"/>
</dbReference>
<dbReference type="SUPFAM" id="SSF49899">
    <property type="entry name" value="Concanavalin A-like lectins/glucanases"/>
    <property type="match status" value="1"/>
</dbReference>
<dbReference type="InterPro" id="IPR023296">
    <property type="entry name" value="Glyco_hydro_beta-prop_sf"/>
</dbReference>
<dbReference type="InterPro" id="IPR041542">
    <property type="entry name" value="GH43_C2"/>
</dbReference>
<evidence type="ECO:0000256" key="5">
    <source>
        <dbReference type="PIRSR" id="PIRSR606710-2"/>
    </source>
</evidence>
<evidence type="ECO:0000256" key="3">
    <source>
        <dbReference type="ARBA" id="ARBA00023295"/>
    </source>
</evidence>
<feature type="active site" description="Proton acceptor" evidence="4">
    <location>
        <position position="16"/>
    </location>
</feature>
<keyword evidence="2 6" id="KW-0378">Hydrolase</keyword>
<proteinExistence type="inferred from homology"/>
<dbReference type="CDD" id="cd09000">
    <property type="entry name" value="GH43_SXA-like"/>
    <property type="match status" value="1"/>
</dbReference>
<dbReference type="PANTHER" id="PTHR42812:SF12">
    <property type="entry name" value="BETA-XYLOSIDASE-RELATED"/>
    <property type="match status" value="1"/>
</dbReference>
<evidence type="ECO:0000256" key="6">
    <source>
        <dbReference type="RuleBase" id="RU361187"/>
    </source>
</evidence>
<feature type="domain" description="Beta-xylosidase C-terminal Concanavalin A-like" evidence="7">
    <location>
        <begin position="322"/>
        <end position="525"/>
    </location>
</feature>
<comment type="caution">
    <text evidence="8">The sequence shown here is derived from an EMBL/GenBank/DDBJ whole genome shotgun (WGS) entry which is preliminary data.</text>
</comment>
<organism evidence="8 9">
    <name type="scientific">Paraferrimonas sedimenticola</name>
    <dbReference type="NCBI Taxonomy" id="375674"/>
    <lineage>
        <taxon>Bacteria</taxon>
        <taxon>Pseudomonadati</taxon>
        <taxon>Pseudomonadota</taxon>
        <taxon>Gammaproteobacteria</taxon>
        <taxon>Alteromonadales</taxon>
        <taxon>Ferrimonadaceae</taxon>
        <taxon>Paraferrimonas</taxon>
    </lineage>
</organism>
<dbReference type="AlphaFoldDB" id="A0AA37W146"/>
<reference evidence="8" key="1">
    <citation type="journal article" date="2014" name="Int. J. Syst. Evol. Microbiol.">
        <title>Complete genome sequence of Corynebacterium casei LMG S-19264T (=DSM 44701T), isolated from a smear-ripened cheese.</title>
        <authorList>
            <consortium name="US DOE Joint Genome Institute (JGI-PGF)"/>
            <person name="Walter F."/>
            <person name="Albersmeier A."/>
            <person name="Kalinowski J."/>
            <person name="Ruckert C."/>
        </authorList>
    </citation>
    <scope>NUCLEOTIDE SEQUENCE</scope>
    <source>
        <strain evidence="8">NBRC 101628</strain>
    </source>
</reference>
<keyword evidence="9" id="KW-1185">Reference proteome</keyword>
<feature type="active site" description="Proton donor" evidence="4">
    <location>
        <position position="188"/>
    </location>
</feature>
<dbReference type="EMBL" id="BSNC01000003">
    <property type="protein sequence ID" value="GLP95907.1"/>
    <property type="molecule type" value="Genomic_DNA"/>
</dbReference>
<sequence length="530" mass="60625">MQQSQLNPILRGFHPDPSIVRVGDDYYIAVSTFEWYPGVMIYHSTDLQNWRLTARPLNRKALLDMTGEPDSCGVWAPCLSYSDGRFYLAYTDVKRFDGNFKDTHNYLTSCDTIDGQWDDPIYINSSGFDPSLYHDRDGRKWWLNMVWDHRPDRTFFQGIRLQEYCPKQQRLLGEPELIFEGSELGFTEGPHLYFHQGYYYLLTAEGGTGYDHACTMARSKQINGPYHLDPNGPIVTAKDDRDHPLQRNGHGGLVQSPDGNWYLTHLTSRPLANCRSPLGRETAIEAVEFTDAGWFRLKAGGHLPELVPQGLNAVKQDNSERCEFDSPELPQSFHWLRTPPPLNWLSLEERPGYLRLKGRESLGSWYHSALVARRQQSHCFSATTQLEFQPADFQQQAGLVCYYNSTKFHYLHISHDQQLGRVLDVMSCLGKLDQQADFPRFNNRIQLPESGAVWLRATVVMAELVFDYSLDGENWQLVATLDYSVLSDEAGKGEGANFTGAFVGVCCQDLDGRMRYADFSFFDYQEYAGD</sequence>
<dbReference type="GO" id="GO:0004553">
    <property type="term" value="F:hydrolase activity, hydrolyzing O-glycosyl compounds"/>
    <property type="evidence" value="ECO:0007669"/>
    <property type="project" value="InterPro"/>
</dbReference>
<dbReference type="Gene3D" id="2.115.10.20">
    <property type="entry name" value="Glycosyl hydrolase domain, family 43"/>
    <property type="match status" value="1"/>
</dbReference>
<comment type="similarity">
    <text evidence="1 6">Belongs to the glycosyl hydrolase 43 family.</text>
</comment>
<accession>A0AA37W146</accession>
<evidence type="ECO:0000256" key="1">
    <source>
        <dbReference type="ARBA" id="ARBA00009865"/>
    </source>
</evidence>
<evidence type="ECO:0000256" key="4">
    <source>
        <dbReference type="PIRSR" id="PIRSR606710-1"/>
    </source>
</evidence>
<dbReference type="Proteomes" id="UP001161422">
    <property type="component" value="Unassembled WGS sequence"/>
</dbReference>
<evidence type="ECO:0000259" key="7">
    <source>
        <dbReference type="Pfam" id="PF17851"/>
    </source>
</evidence>
<dbReference type="PANTHER" id="PTHR42812">
    <property type="entry name" value="BETA-XYLOSIDASE"/>
    <property type="match status" value="1"/>
</dbReference>
<dbReference type="SUPFAM" id="SSF75005">
    <property type="entry name" value="Arabinanase/levansucrase/invertase"/>
    <property type="match status" value="1"/>
</dbReference>
<evidence type="ECO:0000313" key="9">
    <source>
        <dbReference type="Proteomes" id="UP001161422"/>
    </source>
</evidence>
<dbReference type="Pfam" id="PF04616">
    <property type="entry name" value="Glyco_hydro_43"/>
    <property type="match status" value="1"/>
</dbReference>
<evidence type="ECO:0000313" key="8">
    <source>
        <dbReference type="EMBL" id="GLP95907.1"/>
    </source>
</evidence>
<gene>
    <name evidence="8" type="ORF">GCM10007895_12130</name>
</gene>